<keyword evidence="2" id="KW-0472">Membrane</keyword>
<proteinExistence type="predicted"/>
<reference evidence="4" key="1">
    <citation type="submission" date="2020-01" db="EMBL/GenBank/DDBJ databases">
        <authorList>
            <person name="Meier V. D."/>
            <person name="Meier V D."/>
        </authorList>
    </citation>
    <scope>NUCLEOTIDE SEQUENCE</scope>
    <source>
        <strain evidence="4">HLG_WM_MAG_09</strain>
    </source>
</reference>
<evidence type="ECO:0000313" key="4">
    <source>
        <dbReference type="EMBL" id="CAA6817899.1"/>
    </source>
</evidence>
<keyword evidence="2" id="KW-0812">Transmembrane</keyword>
<feature type="signal peptide" evidence="3">
    <location>
        <begin position="1"/>
        <end position="23"/>
    </location>
</feature>
<protein>
    <submittedName>
        <fullName evidence="4">N-terminal domain of peptidoglycan hydrolase CwlO-containing protein</fullName>
    </submittedName>
</protein>
<keyword evidence="3" id="KW-0732">Signal</keyword>
<evidence type="ECO:0000256" key="2">
    <source>
        <dbReference type="SAM" id="Phobius"/>
    </source>
</evidence>
<feature type="transmembrane region" description="Helical" evidence="2">
    <location>
        <begin position="293"/>
        <end position="310"/>
    </location>
</feature>
<feature type="transmembrane region" description="Helical" evidence="2">
    <location>
        <begin position="266"/>
        <end position="287"/>
    </location>
</feature>
<gene>
    <name evidence="4" type="ORF">HELGO_WM37652</name>
</gene>
<organism evidence="4">
    <name type="scientific">uncultured Thiotrichaceae bacterium</name>
    <dbReference type="NCBI Taxonomy" id="298394"/>
    <lineage>
        <taxon>Bacteria</taxon>
        <taxon>Pseudomonadati</taxon>
        <taxon>Pseudomonadota</taxon>
        <taxon>Gammaproteobacteria</taxon>
        <taxon>Thiotrichales</taxon>
        <taxon>Thiotrichaceae</taxon>
        <taxon>environmental samples</taxon>
    </lineage>
</organism>
<keyword evidence="2" id="KW-1133">Transmembrane helix</keyword>
<dbReference type="AlphaFoldDB" id="A0A6S6TT82"/>
<feature type="coiled-coil region" evidence="1">
    <location>
        <begin position="173"/>
        <end position="207"/>
    </location>
</feature>
<name>A0A6S6TT82_9GAMM</name>
<sequence>MLFRSFFTFLLVLLFILPLPGLAAQDVDKKDSELRTEQLLEVQSALNEAQGKLKVTQQASAKTTQEKDPGLFSDLTKQNEEVENLTRSLEKIASGGLTIQGINAEEPAFDWRQEMVGITQPLIESLKKITNKPRERAELRATIQRIESQQQLLQKGLVSIFRETEAVQDPGLKKSMQALQEEWQQQRADLSREKNLTERQLQLLDEDTPGWQELVSETANSFFTGHALTLFMAIVSAVGVWLLFRLLNRRLWNHQSSMRSSPLYRFLMYSFHILSTFFIVFTVFVVFYLRDDILLLGVAIIMLIGALIGLQRTLPRFLREVNLLLNLGSAREGERVMYNGVPYRVQSLNVFTTLENPALGGMQRLPLEQVGSLYSRQTLPDEIWFPSQEGDVLLFKDGTLVTVVQQNIEQVILKTPGGSLIHYSTASFYGLNLENLSRNETFTVATVFGLDYRYQKHILDEYPALIRAEIPQTLMDAGIEAALCKGVGVDFKLANASSLDLQIWASFDSQLAASYKRLERILQQACVRVCNRHGLNIPFPQLSVHMESAQA</sequence>
<keyword evidence="1" id="KW-0175">Coiled coil</keyword>
<evidence type="ECO:0000256" key="1">
    <source>
        <dbReference type="SAM" id="Coils"/>
    </source>
</evidence>
<dbReference type="EMBL" id="CACVAT010000291">
    <property type="protein sequence ID" value="CAA6817899.1"/>
    <property type="molecule type" value="Genomic_DNA"/>
</dbReference>
<feature type="chain" id="PRO_5027864005" evidence="3">
    <location>
        <begin position="24"/>
        <end position="551"/>
    </location>
</feature>
<accession>A0A6S6TT82</accession>
<evidence type="ECO:0000256" key="3">
    <source>
        <dbReference type="SAM" id="SignalP"/>
    </source>
</evidence>
<dbReference type="GO" id="GO:0016787">
    <property type="term" value="F:hydrolase activity"/>
    <property type="evidence" value="ECO:0007669"/>
    <property type="project" value="UniProtKB-KW"/>
</dbReference>
<keyword evidence="4" id="KW-0378">Hydrolase</keyword>
<feature type="transmembrane region" description="Helical" evidence="2">
    <location>
        <begin position="222"/>
        <end position="246"/>
    </location>
</feature>